<protein>
    <submittedName>
        <fullName evidence="2">ACT domain-containing protein</fullName>
    </submittedName>
</protein>
<evidence type="ECO:0000313" key="3">
    <source>
        <dbReference type="Proteomes" id="UP001253545"/>
    </source>
</evidence>
<evidence type="ECO:0000259" key="1">
    <source>
        <dbReference type="Pfam" id="PF13840"/>
    </source>
</evidence>
<proteinExistence type="predicted"/>
<dbReference type="InterPro" id="IPR045865">
    <property type="entry name" value="ACT-like_dom_sf"/>
</dbReference>
<dbReference type="SUPFAM" id="SSF55021">
    <property type="entry name" value="ACT-like"/>
    <property type="match status" value="2"/>
</dbReference>
<gene>
    <name evidence="2" type="ORF">RM552_04760</name>
</gene>
<dbReference type="InterPro" id="IPR016540">
    <property type="entry name" value="UCP008459"/>
</dbReference>
<accession>A0ABU2ZNF0</accession>
<dbReference type="Pfam" id="PF13840">
    <property type="entry name" value="ACT_7"/>
    <property type="match status" value="1"/>
</dbReference>
<dbReference type="InterPro" id="IPR051719">
    <property type="entry name" value="CASTOR_mTORC1"/>
</dbReference>
<sequence>MSKQTLRVLSKTFAIHSLDENSNIPSSVFKCDIYFIGKTEDELSLVVPQSLSIPAIETDFDWRVLEVLGPLNLSLVGIMSDISGVLAAAKVSVFIVSTFETDFVLVKQEQLTNAINALKKARYTIIED</sequence>
<comment type="caution">
    <text evidence="2">The sequence shown here is derived from an EMBL/GenBank/DDBJ whole genome shotgun (WGS) entry which is preliminary data.</text>
</comment>
<evidence type="ECO:0000313" key="2">
    <source>
        <dbReference type="EMBL" id="MDT0594149.1"/>
    </source>
</evidence>
<dbReference type="EMBL" id="JAVRHX010000001">
    <property type="protein sequence ID" value="MDT0594149.1"/>
    <property type="molecule type" value="Genomic_DNA"/>
</dbReference>
<dbReference type="PIRSF" id="PIRSF008459">
    <property type="entry name" value="UCP008459"/>
    <property type="match status" value="1"/>
</dbReference>
<organism evidence="2 3">
    <name type="scientific">Glaciecola petra</name>
    <dbReference type="NCBI Taxonomy" id="3075602"/>
    <lineage>
        <taxon>Bacteria</taxon>
        <taxon>Pseudomonadati</taxon>
        <taxon>Pseudomonadota</taxon>
        <taxon>Gammaproteobacteria</taxon>
        <taxon>Alteromonadales</taxon>
        <taxon>Alteromonadaceae</taxon>
        <taxon>Glaciecola</taxon>
    </lineage>
</organism>
<dbReference type="RefSeq" id="WP_311367631.1">
    <property type="nucleotide sequence ID" value="NZ_JAVRHX010000001.1"/>
</dbReference>
<name>A0ABU2ZNF0_9ALTE</name>
<dbReference type="PANTHER" id="PTHR31131:SF6">
    <property type="entry name" value="CASTOR ACT DOMAIN-CONTAINING PROTEIN"/>
    <property type="match status" value="1"/>
</dbReference>
<dbReference type="Proteomes" id="UP001253545">
    <property type="component" value="Unassembled WGS sequence"/>
</dbReference>
<dbReference type="InterPro" id="IPR027795">
    <property type="entry name" value="CASTOR_ACT_dom"/>
</dbReference>
<reference evidence="2 3" key="1">
    <citation type="submission" date="2023-09" db="EMBL/GenBank/DDBJ databases">
        <authorList>
            <person name="Rey-Velasco X."/>
        </authorList>
    </citation>
    <scope>NUCLEOTIDE SEQUENCE [LARGE SCALE GENOMIC DNA]</scope>
    <source>
        <strain evidence="2 3">P117</strain>
    </source>
</reference>
<dbReference type="PANTHER" id="PTHR31131">
    <property type="entry name" value="CHROMOSOME 1, WHOLE GENOME SHOTGUN SEQUENCE"/>
    <property type="match status" value="1"/>
</dbReference>
<dbReference type="Gene3D" id="3.30.2130.10">
    <property type="entry name" value="VC0802-like"/>
    <property type="match status" value="1"/>
</dbReference>
<keyword evidence="3" id="KW-1185">Reference proteome</keyword>
<feature type="domain" description="CASTOR ACT" evidence="1">
    <location>
        <begin position="59"/>
        <end position="119"/>
    </location>
</feature>